<proteinExistence type="predicted"/>
<sequence length="12" mass="1338">MDFGLPSMLIVD</sequence>
<gene>
    <name evidence="1" type="ORF">RDI58_007126</name>
</gene>
<dbReference type="EMBL" id="JBANQN010000003">
    <property type="protein sequence ID" value="KAK6793673.1"/>
    <property type="molecule type" value="Genomic_DNA"/>
</dbReference>
<reference evidence="1 2" key="1">
    <citation type="submission" date="2024-02" db="EMBL/GenBank/DDBJ databases">
        <title>de novo genome assembly of Solanum bulbocastanum strain 11H21.</title>
        <authorList>
            <person name="Hosaka A.J."/>
        </authorList>
    </citation>
    <scope>NUCLEOTIDE SEQUENCE [LARGE SCALE GENOMIC DNA]</scope>
    <source>
        <tissue evidence="1">Young leaves</tissue>
    </source>
</reference>
<evidence type="ECO:0000313" key="2">
    <source>
        <dbReference type="Proteomes" id="UP001371456"/>
    </source>
</evidence>
<keyword evidence="2" id="KW-1185">Reference proteome</keyword>
<accession>A0AAN8TZS3</accession>
<name>A0AAN8TZS3_SOLBU</name>
<evidence type="ECO:0000313" key="1">
    <source>
        <dbReference type="EMBL" id="KAK6793673.1"/>
    </source>
</evidence>
<protein>
    <submittedName>
        <fullName evidence="1">Uncharacterized protein</fullName>
    </submittedName>
</protein>
<comment type="caution">
    <text evidence="1">The sequence shown here is derived from an EMBL/GenBank/DDBJ whole genome shotgun (WGS) entry which is preliminary data.</text>
</comment>
<organism evidence="1 2">
    <name type="scientific">Solanum bulbocastanum</name>
    <name type="common">Wild potato</name>
    <dbReference type="NCBI Taxonomy" id="147425"/>
    <lineage>
        <taxon>Eukaryota</taxon>
        <taxon>Viridiplantae</taxon>
        <taxon>Streptophyta</taxon>
        <taxon>Embryophyta</taxon>
        <taxon>Tracheophyta</taxon>
        <taxon>Spermatophyta</taxon>
        <taxon>Magnoliopsida</taxon>
        <taxon>eudicotyledons</taxon>
        <taxon>Gunneridae</taxon>
        <taxon>Pentapetalae</taxon>
        <taxon>asterids</taxon>
        <taxon>lamiids</taxon>
        <taxon>Solanales</taxon>
        <taxon>Solanaceae</taxon>
        <taxon>Solanoideae</taxon>
        <taxon>Solaneae</taxon>
        <taxon>Solanum</taxon>
    </lineage>
</organism>
<dbReference type="Proteomes" id="UP001371456">
    <property type="component" value="Unassembled WGS sequence"/>
</dbReference>